<dbReference type="InterPro" id="IPR053772">
    <property type="entry name" value="At1g61320/At1g61330-like"/>
</dbReference>
<dbReference type="InterPro" id="IPR055357">
    <property type="entry name" value="LRR_At1g61320_AtMIF1"/>
</dbReference>
<dbReference type="PROSITE" id="PS50181">
    <property type="entry name" value="FBOX"/>
    <property type="match status" value="1"/>
</dbReference>
<sequence length="553" mass="63570">MTKKRLRTMDPINISDLPEPIVHHIMSFLTTTDVTRLSILSKKFFALWGSYPVIEFDQKRFARTYHGTLASMTKDFIQHVLNSIRQREINAVLSEFRVNANFELISVDSRFDTAILMVLKNGVTCMELNLGFADYVLPDMFASKTLHVLRLKGLHLDLCGLIKVCPSLTTVLLKSCVILKDAEFSSKTLREIELHSCDVKCIKIDGPNLRSFFFSSDKRDPKPCDIDVLKCRNIKYLSLNNVVNGGYWIEEHVYTLSELKTFVLNRCQDIGHIRICNDKLVRVEFRHCHALTSIEVRATSLESFAYEGIESAHGGMPCNITFLASKCIKDLSLKGAALVTDQWLETQLARMTRLERLKLKACNTLRRIKVIHEKLLILELCSCLSLVEAEIHTPQLISFTYRYGNANNMERDKMVTDQWLESQLAKMTRLERLRLKRCNSLKKIKVWHEKIQILELCSCNGLEEADIDTPQLISFMYHGNVIEFGKMVTRGSCIATLSMIQWTTYDNASFCKWRNMLSFFGHCKALRLICNYPKVYSFFSSLQYNTSAISQVI</sequence>
<name>A0A251RMU5_HELAN</name>
<dbReference type="SUPFAM" id="SSF52058">
    <property type="entry name" value="L domain-like"/>
    <property type="match status" value="1"/>
</dbReference>
<dbReference type="Pfam" id="PF00646">
    <property type="entry name" value="F-box"/>
    <property type="match status" value="1"/>
</dbReference>
<reference evidence="3" key="2">
    <citation type="submission" date="2017-02" db="EMBL/GenBank/DDBJ databases">
        <title>Sunflower complete genome.</title>
        <authorList>
            <person name="Langlade N."/>
            <person name="Munos S."/>
        </authorList>
    </citation>
    <scope>NUCLEOTIDE SEQUENCE [LARGE SCALE GENOMIC DNA]</scope>
    <source>
        <tissue evidence="3">Leaves</tissue>
    </source>
</reference>
<dbReference type="EMBL" id="CM007906">
    <property type="protein sequence ID" value="OTF85642.1"/>
    <property type="molecule type" value="Genomic_DNA"/>
</dbReference>
<feature type="domain" description="F-box" evidence="1">
    <location>
        <begin position="11"/>
        <end position="47"/>
    </location>
</feature>
<dbReference type="InterPro" id="IPR036047">
    <property type="entry name" value="F-box-like_dom_sf"/>
</dbReference>
<dbReference type="Pfam" id="PF23622">
    <property type="entry name" value="LRR_At1g61320_AtMIF1"/>
    <property type="match status" value="1"/>
</dbReference>
<reference evidence="2 4" key="1">
    <citation type="journal article" date="2017" name="Nature">
        <title>The sunflower genome provides insights into oil metabolism, flowering and Asterid evolution.</title>
        <authorList>
            <person name="Badouin H."/>
            <person name="Gouzy J."/>
            <person name="Grassa C.J."/>
            <person name="Murat F."/>
            <person name="Staton S.E."/>
            <person name="Cottret L."/>
            <person name="Lelandais-Briere C."/>
            <person name="Owens G.L."/>
            <person name="Carrere S."/>
            <person name="Mayjonade B."/>
            <person name="Legrand L."/>
            <person name="Gill N."/>
            <person name="Kane N.C."/>
            <person name="Bowers J.E."/>
            <person name="Hubner S."/>
            <person name="Bellec A."/>
            <person name="Berard A."/>
            <person name="Berges H."/>
            <person name="Blanchet N."/>
            <person name="Boniface M.C."/>
            <person name="Brunel D."/>
            <person name="Catrice O."/>
            <person name="Chaidir N."/>
            <person name="Claudel C."/>
            <person name="Donnadieu C."/>
            <person name="Faraut T."/>
            <person name="Fievet G."/>
            <person name="Helmstetter N."/>
            <person name="King M."/>
            <person name="Knapp S.J."/>
            <person name="Lai Z."/>
            <person name="Le Paslier M.C."/>
            <person name="Lippi Y."/>
            <person name="Lorenzon L."/>
            <person name="Mandel J.R."/>
            <person name="Marage G."/>
            <person name="Marchand G."/>
            <person name="Marquand E."/>
            <person name="Bret-Mestries E."/>
            <person name="Morien E."/>
            <person name="Nambeesan S."/>
            <person name="Nguyen T."/>
            <person name="Pegot-Espagnet P."/>
            <person name="Pouilly N."/>
            <person name="Raftis F."/>
            <person name="Sallet E."/>
            <person name="Schiex T."/>
            <person name="Thomas J."/>
            <person name="Vandecasteele C."/>
            <person name="Vares D."/>
            <person name="Vear F."/>
            <person name="Vautrin S."/>
            <person name="Crespi M."/>
            <person name="Mangin B."/>
            <person name="Burke J.M."/>
            <person name="Salse J."/>
            <person name="Munos S."/>
            <person name="Vincourt P."/>
            <person name="Rieseberg L.H."/>
            <person name="Langlade N.B."/>
        </authorList>
    </citation>
    <scope>NUCLEOTIDE SEQUENCE [LARGE SCALE GENOMIC DNA]</scope>
    <source>
        <strain evidence="4">cv. SF193</strain>
        <tissue evidence="2">Leaves</tissue>
    </source>
</reference>
<dbReference type="EMBL" id="MNCJ02000332">
    <property type="protein sequence ID" value="KAF5754473.1"/>
    <property type="molecule type" value="Genomic_DNA"/>
</dbReference>
<keyword evidence="4" id="KW-1185">Reference proteome</keyword>
<evidence type="ECO:0000259" key="1">
    <source>
        <dbReference type="PROSITE" id="PS50181"/>
    </source>
</evidence>
<proteinExistence type="predicted"/>
<dbReference type="Gene3D" id="3.80.10.10">
    <property type="entry name" value="Ribonuclease Inhibitor"/>
    <property type="match status" value="1"/>
</dbReference>
<dbReference type="OMA" id="PIVHHIM"/>
<dbReference type="Proteomes" id="UP000215914">
    <property type="component" value="Chromosome 17"/>
</dbReference>
<accession>A0A251RMU5</accession>
<evidence type="ECO:0000313" key="2">
    <source>
        <dbReference type="EMBL" id="KAF5754473.1"/>
    </source>
</evidence>
<protein>
    <submittedName>
        <fullName evidence="2">F-box domain, leucine-rich repeat domain superfamily, F-box-like domain superfamily</fullName>
    </submittedName>
    <submittedName>
        <fullName evidence="3">Putative F-box domain, Leucine-rich repeat domain, L domain-like protein</fullName>
    </submittedName>
</protein>
<evidence type="ECO:0000313" key="3">
    <source>
        <dbReference type="EMBL" id="OTF85642.1"/>
    </source>
</evidence>
<gene>
    <name evidence="3" type="ORF">HannXRQ_Chr17g0542111</name>
    <name evidence="2" type="ORF">HanXRQr2_Chr17g0791661</name>
</gene>
<dbReference type="Gramene" id="mRNA:HanXRQr2_Chr17g0791661">
    <property type="protein sequence ID" value="CDS:HanXRQr2_Chr17g0791661.1"/>
    <property type="gene ID" value="HanXRQr2_Chr17g0791661"/>
</dbReference>
<dbReference type="AlphaFoldDB" id="A0A251RMU5"/>
<dbReference type="InterPro" id="IPR001810">
    <property type="entry name" value="F-box_dom"/>
</dbReference>
<organism evidence="3 4">
    <name type="scientific">Helianthus annuus</name>
    <name type="common">Common sunflower</name>
    <dbReference type="NCBI Taxonomy" id="4232"/>
    <lineage>
        <taxon>Eukaryota</taxon>
        <taxon>Viridiplantae</taxon>
        <taxon>Streptophyta</taxon>
        <taxon>Embryophyta</taxon>
        <taxon>Tracheophyta</taxon>
        <taxon>Spermatophyta</taxon>
        <taxon>Magnoliopsida</taxon>
        <taxon>eudicotyledons</taxon>
        <taxon>Gunneridae</taxon>
        <taxon>Pentapetalae</taxon>
        <taxon>asterids</taxon>
        <taxon>campanulids</taxon>
        <taxon>Asterales</taxon>
        <taxon>Asteraceae</taxon>
        <taxon>Asteroideae</taxon>
        <taxon>Heliantheae alliance</taxon>
        <taxon>Heliantheae</taxon>
        <taxon>Helianthus</taxon>
    </lineage>
</organism>
<dbReference type="SUPFAM" id="SSF81383">
    <property type="entry name" value="F-box domain"/>
    <property type="match status" value="1"/>
</dbReference>
<evidence type="ECO:0000313" key="4">
    <source>
        <dbReference type="Proteomes" id="UP000215914"/>
    </source>
</evidence>
<dbReference type="PANTHER" id="PTHR34145:SF28">
    <property type="entry name" value="F-BOX DOMAIN-CONTAINING PROTEIN"/>
    <property type="match status" value="1"/>
</dbReference>
<dbReference type="InterPro" id="IPR032675">
    <property type="entry name" value="LRR_dom_sf"/>
</dbReference>
<reference evidence="2" key="3">
    <citation type="submission" date="2020-06" db="EMBL/GenBank/DDBJ databases">
        <title>Helianthus annuus Genome sequencing and assembly Release 2.</title>
        <authorList>
            <person name="Gouzy J."/>
            <person name="Langlade N."/>
            <person name="Munos S."/>
        </authorList>
    </citation>
    <scope>NUCLEOTIDE SEQUENCE</scope>
    <source>
        <tissue evidence="2">Leaves</tissue>
    </source>
</reference>
<dbReference type="InParanoid" id="A0A251RMU5"/>
<dbReference type="PANTHER" id="PTHR34145">
    <property type="entry name" value="OS02G0105600 PROTEIN"/>
    <property type="match status" value="1"/>
</dbReference>